<proteinExistence type="predicted"/>
<organism evidence="1 2">
    <name type="scientific">Solanum commersonii</name>
    <name type="common">Commerson's wild potato</name>
    <name type="synonym">Commerson's nightshade</name>
    <dbReference type="NCBI Taxonomy" id="4109"/>
    <lineage>
        <taxon>Eukaryota</taxon>
        <taxon>Viridiplantae</taxon>
        <taxon>Streptophyta</taxon>
        <taxon>Embryophyta</taxon>
        <taxon>Tracheophyta</taxon>
        <taxon>Spermatophyta</taxon>
        <taxon>Magnoliopsida</taxon>
        <taxon>eudicotyledons</taxon>
        <taxon>Gunneridae</taxon>
        <taxon>Pentapetalae</taxon>
        <taxon>asterids</taxon>
        <taxon>lamiids</taxon>
        <taxon>Solanales</taxon>
        <taxon>Solanaceae</taxon>
        <taxon>Solanoideae</taxon>
        <taxon>Solaneae</taxon>
        <taxon>Solanum</taxon>
    </lineage>
</organism>
<keyword evidence="2" id="KW-1185">Reference proteome</keyword>
<comment type="caution">
    <text evidence="1">The sequence shown here is derived from an EMBL/GenBank/DDBJ whole genome shotgun (WGS) entry which is preliminary data.</text>
</comment>
<sequence>MIRSNDIFEPHIKYLDKLWTSPENSIKNNVVSTTPPLEEITLPIKGKVIIASHFKMDIIDTKGDPIYKDINKILQKNNYTNQLLYLVSNQILRADNKPNIKDKPSSSYKDKNKNLENHPIFKFPEFSKDKFPNFQEKLEINDELIGIINEKSKSKALIIPPKRIILPFWICNKKKMNFYLILHTVEVKLQNGIFMDSRNIKYIMNYMKWIWPLRHRK</sequence>
<evidence type="ECO:0000313" key="1">
    <source>
        <dbReference type="EMBL" id="KAG5615063.1"/>
    </source>
</evidence>
<dbReference type="AlphaFoldDB" id="A0A9J5ZSS9"/>
<accession>A0A9J5ZSS9</accession>
<dbReference type="Proteomes" id="UP000824120">
    <property type="component" value="Chromosome 3"/>
</dbReference>
<dbReference type="EMBL" id="JACXVP010000003">
    <property type="protein sequence ID" value="KAG5615063.1"/>
    <property type="molecule type" value="Genomic_DNA"/>
</dbReference>
<name>A0A9J5ZSS9_SOLCO</name>
<reference evidence="1 2" key="1">
    <citation type="submission" date="2020-09" db="EMBL/GenBank/DDBJ databases">
        <title>De no assembly of potato wild relative species, Solanum commersonii.</title>
        <authorList>
            <person name="Cho K."/>
        </authorList>
    </citation>
    <scope>NUCLEOTIDE SEQUENCE [LARGE SCALE GENOMIC DNA]</scope>
    <source>
        <strain evidence="1">LZ3.2</strain>
        <tissue evidence="1">Leaf</tissue>
    </source>
</reference>
<protein>
    <submittedName>
        <fullName evidence="1">Uncharacterized protein</fullName>
    </submittedName>
</protein>
<evidence type="ECO:0000313" key="2">
    <source>
        <dbReference type="Proteomes" id="UP000824120"/>
    </source>
</evidence>
<gene>
    <name evidence="1" type="ORF">H5410_014887</name>
</gene>